<protein>
    <recommendedName>
        <fullName evidence="4">Flavin reductase like domain-containing protein</fullName>
    </recommendedName>
</protein>
<keyword evidence="6" id="KW-1185">Reference proteome</keyword>
<accession>A0ABM8IYS2</accession>
<dbReference type="Gene3D" id="2.30.110.10">
    <property type="entry name" value="Electron Transport, Fmn-binding Protein, Chain A"/>
    <property type="match status" value="1"/>
</dbReference>
<dbReference type="RefSeq" id="WP_338250239.1">
    <property type="nucleotide sequence ID" value="NZ_AP028907.1"/>
</dbReference>
<dbReference type="InterPro" id="IPR052174">
    <property type="entry name" value="Flavoredoxin"/>
</dbReference>
<comment type="similarity">
    <text evidence="3">Belongs to the flavoredoxin family.</text>
</comment>
<dbReference type="PANTHER" id="PTHR43567">
    <property type="entry name" value="FLAVOREDOXIN-RELATED-RELATED"/>
    <property type="match status" value="1"/>
</dbReference>
<dbReference type="Proteomes" id="UP001341135">
    <property type="component" value="Chromosome"/>
</dbReference>
<evidence type="ECO:0000313" key="6">
    <source>
        <dbReference type="Proteomes" id="UP001341135"/>
    </source>
</evidence>
<gene>
    <name evidence="5" type="ORF">PABY_22540</name>
</gene>
<evidence type="ECO:0000256" key="2">
    <source>
        <dbReference type="ARBA" id="ARBA00022630"/>
    </source>
</evidence>
<keyword evidence="2" id="KW-0285">Flavoprotein</keyword>
<reference evidence="5 6" key="1">
    <citation type="submission" date="2023-09" db="EMBL/GenBank/DDBJ databases">
        <title>Pyrofollis japonicus gen. nov. sp. nov., a novel member of the family Pyrodictiaceae isolated from the Iheya North hydrothermal field.</title>
        <authorList>
            <person name="Miyazaki U."/>
            <person name="Sanari M."/>
            <person name="Tame A."/>
            <person name="Kitajima M."/>
            <person name="Okamoto A."/>
            <person name="Sawayama S."/>
            <person name="Miyazaki J."/>
            <person name="Takai K."/>
            <person name="Nakagawa S."/>
        </authorList>
    </citation>
    <scope>NUCLEOTIDE SEQUENCE [LARGE SCALE GENOMIC DNA]</scope>
    <source>
        <strain evidence="5 6">AV2</strain>
    </source>
</reference>
<comment type="cofactor">
    <cofactor evidence="1">
        <name>FMN</name>
        <dbReference type="ChEBI" id="CHEBI:58210"/>
    </cofactor>
</comment>
<evidence type="ECO:0000259" key="4">
    <source>
        <dbReference type="SMART" id="SM00903"/>
    </source>
</evidence>
<dbReference type="Pfam" id="PF01613">
    <property type="entry name" value="Flavin_Reduct"/>
    <property type="match status" value="1"/>
</dbReference>
<feature type="domain" description="Flavin reductase like" evidence="4">
    <location>
        <begin position="19"/>
        <end position="165"/>
    </location>
</feature>
<name>A0ABM8IYS2_9CREN</name>
<dbReference type="PANTHER" id="PTHR43567:SF1">
    <property type="entry name" value="FLAVOREDOXIN"/>
    <property type="match status" value="1"/>
</dbReference>
<evidence type="ECO:0000256" key="1">
    <source>
        <dbReference type="ARBA" id="ARBA00001917"/>
    </source>
</evidence>
<evidence type="ECO:0000313" key="5">
    <source>
        <dbReference type="EMBL" id="BES82687.1"/>
    </source>
</evidence>
<organism evidence="5 6">
    <name type="scientific">Pyrodictium abyssi</name>
    <dbReference type="NCBI Taxonomy" id="54256"/>
    <lineage>
        <taxon>Archaea</taxon>
        <taxon>Thermoproteota</taxon>
        <taxon>Thermoprotei</taxon>
        <taxon>Desulfurococcales</taxon>
        <taxon>Pyrodictiaceae</taxon>
        <taxon>Pyrodictium</taxon>
    </lineage>
</organism>
<sequence>MAGIPQGYVDAGERWPRVLAPRPAYVLVAEARGRVNFMSASWVMPFSEEPPRIVAALDKEAYTPELIIESGVFTVNVFTVDEVDFVYAAGTTSGRKVDKLRLLGAEVARDTVTGAPRLVKPRPVGVVEARVYRVLSDLADDVHLVVADVAAAYADAGLYNPRYGWELRKARILLHSTGRAFTTNSGIYTPRRTPRS</sequence>
<dbReference type="GeneID" id="89290259"/>
<dbReference type="EMBL" id="AP028907">
    <property type="protein sequence ID" value="BES82687.1"/>
    <property type="molecule type" value="Genomic_DNA"/>
</dbReference>
<dbReference type="SMART" id="SM00903">
    <property type="entry name" value="Flavin_Reduct"/>
    <property type="match status" value="1"/>
</dbReference>
<evidence type="ECO:0000256" key="3">
    <source>
        <dbReference type="ARBA" id="ARBA00038054"/>
    </source>
</evidence>
<dbReference type="InterPro" id="IPR002563">
    <property type="entry name" value="Flavin_Rdtase-like_dom"/>
</dbReference>
<dbReference type="SUPFAM" id="SSF50475">
    <property type="entry name" value="FMN-binding split barrel"/>
    <property type="match status" value="1"/>
</dbReference>
<proteinExistence type="inferred from homology"/>
<dbReference type="InterPro" id="IPR012349">
    <property type="entry name" value="Split_barrel_FMN-bd"/>
</dbReference>